<name>A0A7X6S389_9LACO</name>
<dbReference type="EMBL" id="JAAXPN010000005">
    <property type="protein sequence ID" value="NKZ24348.1"/>
    <property type="molecule type" value="Genomic_DNA"/>
</dbReference>
<evidence type="ECO:0000256" key="1">
    <source>
        <dbReference type="SAM" id="Phobius"/>
    </source>
</evidence>
<organism evidence="2 3">
    <name type="scientific">Periweissella fabalis</name>
    <dbReference type="NCBI Taxonomy" id="1070421"/>
    <lineage>
        <taxon>Bacteria</taxon>
        <taxon>Bacillati</taxon>
        <taxon>Bacillota</taxon>
        <taxon>Bacilli</taxon>
        <taxon>Lactobacillales</taxon>
        <taxon>Lactobacillaceae</taxon>
        <taxon>Periweissella</taxon>
    </lineage>
</organism>
<feature type="transmembrane region" description="Helical" evidence="1">
    <location>
        <begin position="369"/>
        <end position="386"/>
    </location>
</feature>
<dbReference type="RefSeq" id="WP_168722139.1">
    <property type="nucleotide sequence ID" value="NZ_JAAXPN010000005.1"/>
</dbReference>
<feature type="transmembrane region" description="Helical" evidence="1">
    <location>
        <begin position="339"/>
        <end position="357"/>
    </location>
</feature>
<keyword evidence="1" id="KW-0812">Transmembrane</keyword>
<evidence type="ECO:0000313" key="2">
    <source>
        <dbReference type="EMBL" id="NKZ24348.1"/>
    </source>
</evidence>
<feature type="transmembrane region" description="Helical" evidence="1">
    <location>
        <begin position="222"/>
        <end position="241"/>
    </location>
</feature>
<evidence type="ECO:0000313" key="3">
    <source>
        <dbReference type="Proteomes" id="UP000549765"/>
    </source>
</evidence>
<feature type="transmembrane region" description="Helical" evidence="1">
    <location>
        <begin position="277"/>
        <end position="297"/>
    </location>
</feature>
<reference evidence="2 3" key="1">
    <citation type="submission" date="2020-04" db="EMBL/GenBank/DDBJ databases">
        <title>MicrobeNet Type strains.</title>
        <authorList>
            <person name="Nicholson A.C."/>
        </authorList>
    </citation>
    <scope>NUCLEOTIDE SEQUENCE [LARGE SCALE GENOMIC DNA]</scope>
    <source>
        <strain evidence="2 3">CCUG 61472</strain>
    </source>
</reference>
<dbReference type="Proteomes" id="UP000549765">
    <property type="component" value="Unassembled WGS sequence"/>
</dbReference>
<feature type="transmembrane region" description="Helical" evidence="1">
    <location>
        <begin position="146"/>
        <end position="168"/>
    </location>
</feature>
<proteinExistence type="predicted"/>
<feature type="transmembrane region" description="Helical" evidence="1">
    <location>
        <begin position="303"/>
        <end position="327"/>
    </location>
</feature>
<dbReference type="AlphaFoldDB" id="A0A7X6S389"/>
<feature type="transmembrane region" description="Helical" evidence="1">
    <location>
        <begin position="180"/>
        <end position="210"/>
    </location>
</feature>
<sequence length="518" mass="59585">MLKNKNFRHNLYVNIFFVLIAIIFTMVFAKTGSIVMGDDALWHLNRISEFINAIHNHNDIINLYSFANVGSAVQNFYPNILLFPFAIFFYFTHSLVMSFYLGVILFTYLTLSIGYYCFKNFSGKISASLLFTILYTFSNYRLTNIFIRFAVGEWIAMTFFPIVILGLYKLFVTKQKIGSYLLAAGIGLILYSHVLSGFIAIGLVILTWLISLVVDYKNWRQATINCIKSGILVLIVALPLFSNLIKLKGYIVTPTAHQLVQGSIPIKQLIDYNWHNYIGIDTGFVSIVIIIGFVFLVKRAPKIYVYAYILMLVSIFVTTNLFPWAIFQKTPITIIQFPSRFLVIANIFIAITGAYVFENVLVVFKRYHWWGLFIILAAILSVNLRAEQRLANARFATYQQITTVQPTNVSTIVINDKTMPIFLNYLRTVGNLQDYWPKISFNHRQSIANQIILSKDNTVKFIKMPIQQYNIVKFSVVNSGKSQMVDLPILNYKNQYQFLDNGKEKNIHFHNEVQLTLN</sequence>
<comment type="caution">
    <text evidence="2">The sequence shown here is derived from an EMBL/GenBank/DDBJ whole genome shotgun (WGS) entry which is preliminary data.</text>
</comment>
<keyword evidence="1" id="KW-1133">Transmembrane helix</keyword>
<feature type="transmembrane region" description="Helical" evidence="1">
    <location>
        <begin position="87"/>
        <end position="109"/>
    </location>
</feature>
<feature type="transmembrane region" description="Helical" evidence="1">
    <location>
        <begin position="12"/>
        <end position="29"/>
    </location>
</feature>
<keyword evidence="3" id="KW-1185">Reference proteome</keyword>
<protein>
    <submittedName>
        <fullName evidence="2">YfhO family protein</fullName>
    </submittedName>
</protein>
<keyword evidence="1" id="KW-0472">Membrane</keyword>
<accession>A0A7X6S389</accession>
<gene>
    <name evidence="2" type="ORF">HF964_05975</name>
</gene>